<evidence type="ECO:0000256" key="3">
    <source>
        <dbReference type="PROSITE-ProRule" id="PRU00708"/>
    </source>
</evidence>
<name>A0A5D2UT16_GOSMU</name>
<dbReference type="Pfam" id="PF13041">
    <property type="entry name" value="PPR_2"/>
    <property type="match status" value="3"/>
</dbReference>
<keyword evidence="4" id="KW-0472">Membrane</keyword>
<organism evidence="5 6">
    <name type="scientific">Gossypium mustelinum</name>
    <name type="common">Cotton</name>
    <name type="synonym">Gossypium caicoense</name>
    <dbReference type="NCBI Taxonomy" id="34275"/>
    <lineage>
        <taxon>Eukaryota</taxon>
        <taxon>Viridiplantae</taxon>
        <taxon>Streptophyta</taxon>
        <taxon>Embryophyta</taxon>
        <taxon>Tracheophyta</taxon>
        <taxon>Spermatophyta</taxon>
        <taxon>Magnoliopsida</taxon>
        <taxon>eudicotyledons</taxon>
        <taxon>Gunneridae</taxon>
        <taxon>Pentapetalae</taxon>
        <taxon>rosids</taxon>
        <taxon>malvids</taxon>
        <taxon>Malvales</taxon>
        <taxon>Malvaceae</taxon>
        <taxon>Malvoideae</taxon>
        <taxon>Gossypium</taxon>
    </lineage>
</organism>
<evidence type="ECO:0000313" key="5">
    <source>
        <dbReference type="EMBL" id="TYI80837.1"/>
    </source>
</evidence>
<dbReference type="PANTHER" id="PTHR47447:SF23">
    <property type="entry name" value="PENTACOTRIPEPTIDE-REPEAT REGION OF PRORP DOMAIN-CONTAINING PROTEIN"/>
    <property type="match status" value="1"/>
</dbReference>
<dbReference type="PANTHER" id="PTHR47447">
    <property type="entry name" value="OS03G0856100 PROTEIN"/>
    <property type="match status" value="1"/>
</dbReference>
<accession>A0A5D2UT16</accession>
<keyword evidence="6" id="KW-1185">Reference proteome</keyword>
<gene>
    <name evidence="5" type="ORF">E1A91_D05G113700v1</name>
</gene>
<reference evidence="5 6" key="1">
    <citation type="submission" date="2019-07" db="EMBL/GenBank/DDBJ databases">
        <title>WGS assembly of Gossypium mustelinum.</title>
        <authorList>
            <person name="Chen Z.J."/>
            <person name="Sreedasyam A."/>
            <person name="Ando A."/>
            <person name="Song Q."/>
            <person name="De L."/>
            <person name="Hulse-Kemp A."/>
            <person name="Ding M."/>
            <person name="Ye W."/>
            <person name="Kirkbride R."/>
            <person name="Jenkins J."/>
            <person name="Plott C."/>
            <person name="Lovell J."/>
            <person name="Lin Y.-M."/>
            <person name="Vaughn R."/>
            <person name="Liu B."/>
            <person name="Li W."/>
            <person name="Simpson S."/>
            <person name="Scheffler B."/>
            <person name="Saski C."/>
            <person name="Grover C."/>
            <person name="Hu G."/>
            <person name="Conover J."/>
            <person name="Carlson J."/>
            <person name="Shu S."/>
            <person name="Boston L."/>
            <person name="Williams M."/>
            <person name="Peterson D."/>
            <person name="Mcgee K."/>
            <person name="Jones D."/>
            <person name="Wendel J."/>
            <person name="Stelly D."/>
            <person name="Grimwood J."/>
            <person name="Schmutz J."/>
        </authorList>
    </citation>
    <scope>NUCLEOTIDE SEQUENCE [LARGE SCALE GENOMIC DNA]</scope>
    <source>
        <strain evidence="5">1408120.09</strain>
    </source>
</reference>
<protein>
    <recommendedName>
        <fullName evidence="7">Pentacotripeptide-repeat region of PRORP domain-containing protein</fullName>
    </recommendedName>
</protein>
<dbReference type="Pfam" id="PF12854">
    <property type="entry name" value="PPR_1"/>
    <property type="match status" value="1"/>
</dbReference>
<dbReference type="PROSITE" id="PS51375">
    <property type="entry name" value="PPR"/>
    <property type="match status" value="6"/>
</dbReference>
<sequence>MMVGTCHIAIAIAIVLSLMGFCINHLTFGILYLSSFERIVLPQTQWVSKSQNGPIMVHLISGRARGRHASEGPADGSMVLAVHLGPQLQMTLQNFLNTLKTVKKSSASTLSPKHFQHLPDFISHFLKPSTPLDASALPSLTPTTFRDILSNPDLKASKCFRFFNFVANNQSLLSFKPHLQDHLILISRLLKARLFADAEAMLKTLSVDENLRYPFLVIASAVENCCFESKVTTKLFNFMLKVYSDNGNFSEASKTFDYMKDNGIKINERTCTVHLNTLKKADELGLVLDFFGQMVQSGLEISVYSLTCVIDGMCRNGDIKKAREIMEEMSGRGIKPNVITFNILIDSCVKRWDFEELDLVLGLMRKGGVGFNVETYKFLIDGYSSYWKIEAAERLVMEMHDKGLRVDTYLFNLMINGYCKLGAIESVLLLLGRMRDRGVKPNADTFCPIINWYSKVGGMEVAMKYVEEMQKMGFELDKVMYDMLIDRFCQNGMADEAFELRIDMERKGFQADIAVFNQMGEILCETYQTEKAKMLMNIMIKRGICPKMVSFTSAIS</sequence>
<dbReference type="Pfam" id="PF01535">
    <property type="entry name" value="PPR"/>
    <property type="match status" value="1"/>
</dbReference>
<dbReference type="Gene3D" id="1.25.40.10">
    <property type="entry name" value="Tetratricopeptide repeat domain"/>
    <property type="match status" value="4"/>
</dbReference>
<evidence type="ECO:0000313" key="6">
    <source>
        <dbReference type="Proteomes" id="UP000323597"/>
    </source>
</evidence>
<dbReference type="InterPro" id="IPR011990">
    <property type="entry name" value="TPR-like_helical_dom_sf"/>
</dbReference>
<feature type="transmembrane region" description="Helical" evidence="4">
    <location>
        <begin position="7"/>
        <end position="33"/>
    </location>
</feature>
<dbReference type="EMBL" id="CM017653">
    <property type="protein sequence ID" value="TYI80837.1"/>
    <property type="molecule type" value="Genomic_DNA"/>
</dbReference>
<keyword evidence="4" id="KW-0812">Transmembrane</keyword>
<keyword evidence="2" id="KW-0677">Repeat</keyword>
<evidence type="ECO:0000256" key="4">
    <source>
        <dbReference type="SAM" id="Phobius"/>
    </source>
</evidence>
<feature type="repeat" description="PPR" evidence="3">
    <location>
        <begin position="372"/>
        <end position="406"/>
    </location>
</feature>
<proteinExistence type="inferred from homology"/>
<dbReference type="Proteomes" id="UP000323597">
    <property type="component" value="Chromosome D05"/>
</dbReference>
<evidence type="ECO:0000256" key="2">
    <source>
        <dbReference type="ARBA" id="ARBA00022737"/>
    </source>
</evidence>
<keyword evidence="4" id="KW-1133">Transmembrane helix</keyword>
<dbReference type="NCBIfam" id="TIGR00756">
    <property type="entry name" value="PPR"/>
    <property type="match status" value="6"/>
</dbReference>
<feature type="repeat" description="PPR" evidence="3">
    <location>
        <begin position="302"/>
        <end position="336"/>
    </location>
</feature>
<evidence type="ECO:0008006" key="7">
    <source>
        <dbReference type="Google" id="ProtNLM"/>
    </source>
</evidence>
<feature type="repeat" description="PPR" evidence="3">
    <location>
        <begin position="477"/>
        <end position="511"/>
    </location>
</feature>
<evidence type="ECO:0000256" key="1">
    <source>
        <dbReference type="ARBA" id="ARBA00007626"/>
    </source>
</evidence>
<feature type="repeat" description="PPR" evidence="3">
    <location>
        <begin position="407"/>
        <end position="441"/>
    </location>
</feature>
<dbReference type="AlphaFoldDB" id="A0A5D2UT16"/>
<comment type="similarity">
    <text evidence="1">Belongs to the PPR family. P subfamily.</text>
</comment>
<dbReference type="InterPro" id="IPR002885">
    <property type="entry name" value="PPR_rpt"/>
</dbReference>
<feature type="repeat" description="PPR" evidence="3">
    <location>
        <begin position="442"/>
        <end position="476"/>
    </location>
</feature>
<feature type="repeat" description="PPR" evidence="3">
    <location>
        <begin position="232"/>
        <end position="266"/>
    </location>
</feature>